<reference evidence="11" key="1">
    <citation type="submission" date="2023-05" db="EMBL/GenBank/DDBJ databases">
        <title>Genome and transcriptome analyses reveal genes involved in the formation of fine ridges on petal epidermal cells in Hibiscus trionum.</title>
        <authorList>
            <person name="Koshimizu S."/>
            <person name="Masuda S."/>
            <person name="Ishii T."/>
            <person name="Shirasu K."/>
            <person name="Hoshino A."/>
            <person name="Arita M."/>
        </authorList>
    </citation>
    <scope>NUCLEOTIDE SEQUENCE</scope>
    <source>
        <strain evidence="11">Hamamatsu line</strain>
    </source>
</reference>
<protein>
    <recommendedName>
        <fullName evidence="3">pectinesterase</fullName>
        <ecNumber evidence="3">3.1.1.11</ecNumber>
    </recommendedName>
</protein>
<dbReference type="InterPro" id="IPR011050">
    <property type="entry name" value="Pectin_lyase_fold/virulence"/>
</dbReference>
<dbReference type="GO" id="GO:0030599">
    <property type="term" value="F:pectinesterase activity"/>
    <property type="evidence" value="ECO:0007669"/>
    <property type="project" value="UniProtKB-EC"/>
</dbReference>
<dbReference type="Proteomes" id="UP001165190">
    <property type="component" value="Unassembled WGS sequence"/>
</dbReference>
<dbReference type="AlphaFoldDB" id="A0A9W7HX49"/>
<keyword evidence="5" id="KW-0063">Aspartyl esterase</keyword>
<comment type="caution">
    <text evidence="11">The sequence shown here is derived from an EMBL/GenBank/DDBJ whole genome shotgun (WGS) entry which is preliminary data.</text>
</comment>
<keyword evidence="9" id="KW-0732">Signal</keyword>
<dbReference type="PANTHER" id="PTHR31321">
    <property type="entry name" value="ACYL-COA THIOESTER HYDROLASE YBHC-RELATED"/>
    <property type="match status" value="1"/>
</dbReference>
<comment type="function">
    <text evidence="8">Acts in the modification of cell walls via demethylesterification of cell wall pectin.</text>
</comment>
<dbReference type="GO" id="GO:0045490">
    <property type="term" value="P:pectin catabolic process"/>
    <property type="evidence" value="ECO:0007669"/>
    <property type="project" value="TreeGrafter"/>
</dbReference>
<evidence type="ECO:0000256" key="4">
    <source>
        <dbReference type="ARBA" id="ARBA00022801"/>
    </source>
</evidence>
<sequence>MQHKAPFILTLVIFSLGISIVDAGDCSGNGGSNFAYTIVVDKSGGGHFTSVQSAIDSIPWNNRQWIKVQISPGVYVEKVIIPRGKPCIVLLGRDRRVTMITFNEHDLTDRSATFTSIADNIVARGITFKNSYNHPRLQKRALRNRQIPGVSRAVAARILGDKSAFFKCGFLGLQDTLWDALGRHYFFRCHIEGADDFIFGTGQSFYEDCSINVTACAYSRQLPYGYITAQGRQSSDDPSGFVFKGGKIFGTVRPYLGRAWGPYSRVIFQETTMNSDVIPQGWDAWKFPGKEENFMYAEVDCKGPGSHTSKRVPWEKKLNPDQIKQFSLWSFVDQDGWLGRLPRN</sequence>
<evidence type="ECO:0000256" key="2">
    <source>
        <dbReference type="ARBA" id="ARBA00008891"/>
    </source>
</evidence>
<dbReference type="Pfam" id="PF01095">
    <property type="entry name" value="Pectinesterase"/>
    <property type="match status" value="1"/>
</dbReference>
<dbReference type="PANTHER" id="PTHR31321:SF120">
    <property type="entry name" value="PECTINESTERASE 52-RELATED"/>
    <property type="match status" value="1"/>
</dbReference>
<feature type="chain" id="PRO_5040753303" description="pectinesterase" evidence="9">
    <location>
        <begin position="24"/>
        <end position="344"/>
    </location>
</feature>
<comment type="similarity">
    <text evidence="2">Belongs to the pectinesterase family.</text>
</comment>
<name>A0A9W7HX49_HIBTR</name>
<evidence type="ECO:0000313" key="11">
    <source>
        <dbReference type="EMBL" id="GMI85048.1"/>
    </source>
</evidence>
<dbReference type="Gene3D" id="2.160.20.10">
    <property type="entry name" value="Single-stranded right-handed beta-helix, Pectin lyase-like"/>
    <property type="match status" value="1"/>
</dbReference>
<accession>A0A9W7HX49</accession>
<keyword evidence="12" id="KW-1185">Reference proteome</keyword>
<dbReference type="SUPFAM" id="SSF51126">
    <property type="entry name" value="Pectin lyase-like"/>
    <property type="match status" value="1"/>
</dbReference>
<dbReference type="OrthoDB" id="2019149at2759"/>
<evidence type="ECO:0000313" key="12">
    <source>
        <dbReference type="Proteomes" id="UP001165190"/>
    </source>
</evidence>
<gene>
    <name evidence="11" type="ORF">HRI_002174100</name>
</gene>
<feature type="domain" description="Pectinesterase catalytic" evidence="10">
    <location>
        <begin position="38"/>
        <end position="334"/>
    </location>
</feature>
<evidence type="ECO:0000256" key="3">
    <source>
        <dbReference type="ARBA" id="ARBA00013229"/>
    </source>
</evidence>
<keyword evidence="4" id="KW-0378">Hydrolase</keyword>
<evidence type="ECO:0000256" key="6">
    <source>
        <dbReference type="ARBA" id="ARBA00023180"/>
    </source>
</evidence>
<evidence type="ECO:0000259" key="10">
    <source>
        <dbReference type="Pfam" id="PF01095"/>
    </source>
</evidence>
<dbReference type="InterPro" id="IPR012334">
    <property type="entry name" value="Pectin_lyas_fold"/>
</dbReference>
<dbReference type="EMBL" id="BSYR01000020">
    <property type="protein sequence ID" value="GMI85048.1"/>
    <property type="molecule type" value="Genomic_DNA"/>
</dbReference>
<dbReference type="FunFam" id="2.160.20.10:FF:000013">
    <property type="entry name" value="Pectinesterase"/>
    <property type="match status" value="1"/>
</dbReference>
<evidence type="ECO:0000256" key="5">
    <source>
        <dbReference type="ARBA" id="ARBA00023085"/>
    </source>
</evidence>
<proteinExistence type="inferred from homology"/>
<feature type="signal peptide" evidence="9">
    <location>
        <begin position="1"/>
        <end position="23"/>
    </location>
</feature>
<evidence type="ECO:0000256" key="1">
    <source>
        <dbReference type="ARBA" id="ARBA00005184"/>
    </source>
</evidence>
<evidence type="ECO:0000256" key="7">
    <source>
        <dbReference type="ARBA" id="ARBA00047928"/>
    </source>
</evidence>
<organism evidence="11 12">
    <name type="scientific">Hibiscus trionum</name>
    <name type="common">Flower of an hour</name>
    <dbReference type="NCBI Taxonomy" id="183268"/>
    <lineage>
        <taxon>Eukaryota</taxon>
        <taxon>Viridiplantae</taxon>
        <taxon>Streptophyta</taxon>
        <taxon>Embryophyta</taxon>
        <taxon>Tracheophyta</taxon>
        <taxon>Spermatophyta</taxon>
        <taxon>Magnoliopsida</taxon>
        <taxon>eudicotyledons</taxon>
        <taxon>Gunneridae</taxon>
        <taxon>Pentapetalae</taxon>
        <taxon>rosids</taxon>
        <taxon>malvids</taxon>
        <taxon>Malvales</taxon>
        <taxon>Malvaceae</taxon>
        <taxon>Malvoideae</taxon>
        <taxon>Hibiscus</taxon>
    </lineage>
</organism>
<comment type="catalytic activity">
    <reaction evidence="7">
        <text>[(1-&gt;4)-alpha-D-galacturonosyl methyl ester](n) + n H2O = [(1-&gt;4)-alpha-D-galacturonosyl](n) + n methanol + n H(+)</text>
        <dbReference type="Rhea" id="RHEA:22380"/>
        <dbReference type="Rhea" id="RHEA-COMP:14570"/>
        <dbReference type="Rhea" id="RHEA-COMP:14573"/>
        <dbReference type="ChEBI" id="CHEBI:15377"/>
        <dbReference type="ChEBI" id="CHEBI:15378"/>
        <dbReference type="ChEBI" id="CHEBI:17790"/>
        <dbReference type="ChEBI" id="CHEBI:140522"/>
        <dbReference type="ChEBI" id="CHEBI:140523"/>
        <dbReference type="EC" id="3.1.1.11"/>
    </reaction>
</comment>
<dbReference type="EC" id="3.1.1.11" evidence="3"/>
<dbReference type="InterPro" id="IPR000070">
    <property type="entry name" value="Pectinesterase_cat"/>
</dbReference>
<comment type="pathway">
    <text evidence="1">Glycan metabolism; pectin degradation; 2-dehydro-3-deoxy-D-gluconate from pectin: step 1/5.</text>
</comment>
<keyword evidence="6" id="KW-0325">Glycoprotein</keyword>
<evidence type="ECO:0000256" key="8">
    <source>
        <dbReference type="ARBA" id="ARBA00057335"/>
    </source>
</evidence>
<dbReference type="GO" id="GO:0042545">
    <property type="term" value="P:cell wall modification"/>
    <property type="evidence" value="ECO:0007669"/>
    <property type="project" value="InterPro"/>
</dbReference>
<evidence type="ECO:0000256" key="9">
    <source>
        <dbReference type="SAM" id="SignalP"/>
    </source>
</evidence>